<protein>
    <recommendedName>
        <fullName evidence="1">DUF6589 domain-containing protein</fullName>
    </recommendedName>
</protein>
<dbReference type="Pfam" id="PF20231">
    <property type="entry name" value="DUF6589"/>
    <property type="match status" value="1"/>
</dbReference>
<dbReference type="EMBL" id="CACVBS010000042">
    <property type="protein sequence ID" value="CAA7263910.1"/>
    <property type="molecule type" value="Genomic_DNA"/>
</dbReference>
<evidence type="ECO:0000259" key="1">
    <source>
        <dbReference type="Pfam" id="PF20231"/>
    </source>
</evidence>
<reference evidence="2 3" key="1">
    <citation type="submission" date="2020-01" db="EMBL/GenBank/DDBJ databases">
        <authorList>
            <person name="Gupta K D."/>
        </authorList>
    </citation>
    <scope>NUCLEOTIDE SEQUENCE [LARGE SCALE GENOMIC DNA]</scope>
</reference>
<dbReference type="AlphaFoldDB" id="A0A8S0VVK8"/>
<dbReference type="Proteomes" id="UP000467700">
    <property type="component" value="Unassembled WGS sequence"/>
</dbReference>
<keyword evidence="3" id="KW-1185">Reference proteome</keyword>
<organism evidence="2 3">
    <name type="scientific">Cyclocybe aegerita</name>
    <name type="common">Black poplar mushroom</name>
    <name type="synonym">Agrocybe aegerita</name>
    <dbReference type="NCBI Taxonomy" id="1973307"/>
    <lineage>
        <taxon>Eukaryota</taxon>
        <taxon>Fungi</taxon>
        <taxon>Dikarya</taxon>
        <taxon>Basidiomycota</taxon>
        <taxon>Agaricomycotina</taxon>
        <taxon>Agaricomycetes</taxon>
        <taxon>Agaricomycetidae</taxon>
        <taxon>Agaricales</taxon>
        <taxon>Agaricineae</taxon>
        <taxon>Bolbitiaceae</taxon>
        <taxon>Cyclocybe</taxon>
    </lineage>
</organism>
<evidence type="ECO:0000313" key="2">
    <source>
        <dbReference type="EMBL" id="CAA7263910.1"/>
    </source>
</evidence>
<accession>A0A8S0VVK8</accession>
<evidence type="ECO:0000313" key="3">
    <source>
        <dbReference type="Proteomes" id="UP000467700"/>
    </source>
</evidence>
<gene>
    <name evidence="2" type="ORF">AAE3_LOCUS6200</name>
</gene>
<sequence>MYMLFQTHLETPAQANPSLLEHHRNLLRHSKLDPKKPEYNKAKELVFHSLVAHVLDCTRLVLHKDSVSNLKDWLPSCPDFDAVVDRVVMQYTTTSAAQDALDSGDELLAHSILFMRDSLFFWEFCDAIRDADVGRMWIVYNFWVFMMRGAGCHNYGNEILEMKAQFQHEFPDLLCEIVKHTWLINCWGRRGRSIPTDLYLEHNNGFTKNMFAALGSCASILHIQEKSSACVEVLRKLACEVSGWFGVSDFNRGHTEVSINSDIAALCVDIKVQKLHTFTSNRQVTRVAPKPSTRTQKKKAPACPMRDVLLEGAAGTDLYGSDPEAGFGEAVSLEVDDLEVVEAFADPNGVLEVDSGVDPEFQQECPFSNVDI</sequence>
<name>A0A8S0VVK8_CYCAE</name>
<feature type="domain" description="DUF6589" evidence="1">
    <location>
        <begin position="2"/>
        <end position="254"/>
    </location>
</feature>
<comment type="caution">
    <text evidence="2">The sequence shown here is derived from an EMBL/GenBank/DDBJ whole genome shotgun (WGS) entry which is preliminary data.</text>
</comment>
<dbReference type="InterPro" id="IPR046496">
    <property type="entry name" value="DUF6589"/>
</dbReference>
<dbReference type="OrthoDB" id="3207600at2759"/>
<proteinExistence type="predicted"/>